<sequence length="182" mass="19544">MRLSNIGQVAGPGLRDLFEQEEERVTERETPVVQLVGVAVLIGSGLISGVFFAVAVSVLPALNAMTPDRYLQAHSLLGQGYHPTMPLLVNATLVADIVLAVAAPSATIRSLLITSIVGIVVVEAVSHLCNVPLNKVVRGTDADAVPVNWQDPRPRWRMWHMIRTVAALVVLLLNSLAITFAN</sequence>
<accession>A0ABQ2J476</accession>
<gene>
    <name evidence="2" type="ORF">GCM10012285_10290</name>
</gene>
<evidence type="ECO:0000313" key="2">
    <source>
        <dbReference type="EMBL" id="GGN36472.1"/>
    </source>
</evidence>
<feature type="transmembrane region" description="Helical" evidence="1">
    <location>
        <begin position="35"/>
        <end position="62"/>
    </location>
</feature>
<keyword evidence="1" id="KW-0472">Membrane</keyword>
<evidence type="ECO:0000313" key="3">
    <source>
        <dbReference type="Proteomes" id="UP000600080"/>
    </source>
</evidence>
<dbReference type="Proteomes" id="UP000600080">
    <property type="component" value="Unassembled WGS sequence"/>
</dbReference>
<protein>
    <recommendedName>
        <fullName evidence="4">DUF1772 domain-containing protein</fullName>
    </recommendedName>
</protein>
<evidence type="ECO:0000256" key="1">
    <source>
        <dbReference type="SAM" id="Phobius"/>
    </source>
</evidence>
<keyword evidence="3" id="KW-1185">Reference proteome</keyword>
<proteinExistence type="predicted"/>
<evidence type="ECO:0008006" key="4">
    <source>
        <dbReference type="Google" id="ProtNLM"/>
    </source>
</evidence>
<feature type="transmembrane region" description="Helical" evidence="1">
    <location>
        <begin position="161"/>
        <end position="181"/>
    </location>
</feature>
<reference evidence="3" key="1">
    <citation type="journal article" date="2019" name="Int. J. Syst. Evol. Microbiol.">
        <title>The Global Catalogue of Microorganisms (GCM) 10K type strain sequencing project: providing services to taxonomists for standard genome sequencing and annotation.</title>
        <authorList>
            <consortium name="The Broad Institute Genomics Platform"/>
            <consortium name="The Broad Institute Genome Sequencing Center for Infectious Disease"/>
            <person name="Wu L."/>
            <person name="Ma J."/>
        </authorList>
    </citation>
    <scope>NUCLEOTIDE SEQUENCE [LARGE SCALE GENOMIC DNA]</scope>
    <source>
        <strain evidence="3">CGMCC 4.7323</strain>
    </source>
</reference>
<dbReference type="InterPro" id="IPR013901">
    <property type="entry name" value="Anthrone_oxy"/>
</dbReference>
<keyword evidence="1" id="KW-1133">Transmembrane helix</keyword>
<dbReference type="EMBL" id="BMND01000003">
    <property type="protein sequence ID" value="GGN36472.1"/>
    <property type="molecule type" value="Genomic_DNA"/>
</dbReference>
<feature type="transmembrane region" description="Helical" evidence="1">
    <location>
        <begin position="83"/>
        <end position="102"/>
    </location>
</feature>
<dbReference type="Pfam" id="PF08592">
    <property type="entry name" value="Anthrone_oxy"/>
    <property type="match status" value="1"/>
</dbReference>
<organism evidence="2 3">
    <name type="scientific">Streptomyces kronopolitis</name>
    <dbReference type="NCBI Taxonomy" id="1612435"/>
    <lineage>
        <taxon>Bacteria</taxon>
        <taxon>Bacillati</taxon>
        <taxon>Actinomycetota</taxon>
        <taxon>Actinomycetes</taxon>
        <taxon>Kitasatosporales</taxon>
        <taxon>Streptomycetaceae</taxon>
        <taxon>Streptomyces</taxon>
    </lineage>
</organism>
<keyword evidence="1" id="KW-0812">Transmembrane</keyword>
<comment type="caution">
    <text evidence="2">The sequence shown here is derived from an EMBL/GenBank/DDBJ whole genome shotgun (WGS) entry which is preliminary data.</text>
</comment>
<name>A0ABQ2J476_9ACTN</name>